<evidence type="ECO:0000313" key="1">
    <source>
        <dbReference type="EMBL" id="SER23875.1"/>
    </source>
</evidence>
<dbReference type="NCBIfam" id="NF033624">
    <property type="entry name" value="HpxX"/>
    <property type="match status" value="1"/>
</dbReference>
<sequence>MNKTIHWPSYITQMSLLLNVQLDASRQVELARQLARIADIAAPLMAYPLDERQEVGGVWKL</sequence>
<name>A0A1H9MK97_9GAMM</name>
<dbReference type="InterPro" id="IPR025148">
    <property type="entry name" value="AtzG-like"/>
</dbReference>
<dbReference type="Proteomes" id="UP000242515">
    <property type="component" value="Unassembled WGS sequence"/>
</dbReference>
<dbReference type="Pfam" id="PF13318">
    <property type="entry name" value="AtzG-like"/>
    <property type="match status" value="1"/>
</dbReference>
<keyword evidence="2" id="KW-1185">Reference proteome</keyword>
<dbReference type="OrthoDB" id="6907228at2"/>
<proteinExistence type="predicted"/>
<dbReference type="STRING" id="988801.SAMN05216522_11620"/>
<reference evidence="2" key="1">
    <citation type="submission" date="2016-10" db="EMBL/GenBank/DDBJ databases">
        <authorList>
            <person name="Varghese N."/>
            <person name="Submissions S."/>
        </authorList>
    </citation>
    <scope>NUCLEOTIDE SEQUENCE [LARGE SCALE GENOMIC DNA]</scope>
    <source>
        <strain evidence="2">8N4</strain>
    </source>
</reference>
<protein>
    <recommendedName>
        <fullName evidence="3">Oxalurate catabolism protein HpxX</fullName>
    </recommendedName>
</protein>
<dbReference type="AlphaFoldDB" id="A0A1H9MK97"/>
<evidence type="ECO:0008006" key="3">
    <source>
        <dbReference type="Google" id="ProtNLM"/>
    </source>
</evidence>
<dbReference type="RefSeq" id="WP_092678219.1">
    <property type="nucleotide sequence ID" value="NZ_FOGC01000016.1"/>
</dbReference>
<gene>
    <name evidence="1" type="ORF">SAMN05216522_11620</name>
</gene>
<dbReference type="EMBL" id="FOGC01000016">
    <property type="protein sequence ID" value="SER23875.1"/>
    <property type="molecule type" value="Genomic_DNA"/>
</dbReference>
<evidence type="ECO:0000313" key="2">
    <source>
        <dbReference type="Proteomes" id="UP000242515"/>
    </source>
</evidence>
<accession>A0A1H9MK97</accession>
<organism evidence="1 2">
    <name type="scientific">Rosenbergiella nectarea</name>
    <dbReference type="NCBI Taxonomy" id="988801"/>
    <lineage>
        <taxon>Bacteria</taxon>
        <taxon>Pseudomonadati</taxon>
        <taxon>Pseudomonadota</taxon>
        <taxon>Gammaproteobacteria</taxon>
        <taxon>Enterobacterales</taxon>
        <taxon>Erwiniaceae</taxon>
        <taxon>Rosenbergiella</taxon>
    </lineage>
</organism>